<proteinExistence type="predicted"/>
<feature type="domain" description="USP" evidence="1">
    <location>
        <begin position="1"/>
        <end position="101"/>
    </location>
</feature>
<dbReference type="PROSITE" id="PS50235">
    <property type="entry name" value="USP_3"/>
    <property type="match status" value="1"/>
</dbReference>
<evidence type="ECO:0000313" key="3">
    <source>
        <dbReference type="Proteomes" id="UP000015105"/>
    </source>
</evidence>
<dbReference type="GO" id="GO:0005634">
    <property type="term" value="C:nucleus"/>
    <property type="evidence" value="ECO:0007669"/>
    <property type="project" value="TreeGrafter"/>
</dbReference>
<dbReference type="InterPro" id="IPR001394">
    <property type="entry name" value="Peptidase_C19_UCH"/>
</dbReference>
<dbReference type="GO" id="GO:0004843">
    <property type="term" value="F:cysteine-type deubiquitinase activity"/>
    <property type="evidence" value="ECO:0007669"/>
    <property type="project" value="InterPro"/>
</dbReference>
<keyword evidence="3" id="KW-1185">Reference proteome</keyword>
<dbReference type="GO" id="GO:0031647">
    <property type="term" value="P:regulation of protein stability"/>
    <property type="evidence" value="ECO:0007669"/>
    <property type="project" value="TreeGrafter"/>
</dbReference>
<protein>
    <recommendedName>
        <fullName evidence="1">USP domain-containing protein</fullName>
    </recommendedName>
</protein>
<reference evidence="2" key="5">
    <citation type="journal article" date="2021" name="G3 (Bethesda)">
        <title>Aegilops tauschii genome assembly Aet v5.0 features greater sequence contiguity and improved annotation.</title>
        <authorList>
            <person name="Wang L."/>
            <person name="Zhu T."/>
            <person name="Rodriguez J.C."/>
            <person name="Deal K.R."/>
            <person name="Dubcovsky J."/>
            <person name="McGuire P.E."/>
            <person name="Lux T."/>
            <person name="Spannagl M."/>
            <person name="Mayer K.F.X."/>
            <person name="Baldrich P."/>
            <person name="Meyers B.C."/>
            <person name="Huo N."/>
            <person name="Gu Y.Q."/>
            <person name="Zhou H."/>
            <person name="Devos K.M."/>
            <person name="Bennetzen J.L."/>
            <person name="Unver T."/>
            <person name="Budak H."/>
            <person name="Gulick P.J."/>
            <person name="Galiba G."/>
            <person name="Kalapos B."/>
            <person name="Nelson D.R."/>
            <person name="Li P."/>
            <person name="You F.M."/>
            <person name="Luo M.C."/>
            <person name="Dvorak J."/>
        </authorList>
    </citation>
    <scope>NUCLEOTIDE SEQUENCE [LARGE SCALE GENOMIC DNA]</scope>
    <source>
        <strain evidence="2">cv. AL8/78</strain>
    </source>
</reference>
<dbReference type="InterPro" id="IPR028889">
    <property type="entry name" value="USP"/>
</dbReference>
<dbReference type="PANTHER" id="PTHR24006:SF771">
    <property type="entry name" value="OS11G0573000 PROTEIN"/>
    <property type="match status" value="1"/>
</dbReference>
<dbReference type="AlphaFoldDB" id="A0A453K4D9"/>
<dbReference type="Proteomes" id="UP000015105">
    <property type="component" value="Chromosome 5D"/>
</dbReference>
<evidence type="ECO:0000259" key="1">
    <source>
        <dbReference type="PROSITE" id="PS50235"/>
    </source>
</evidence>
<dbReference type="Gramene" id="AET5Gv20282700.41">
    <property type="protein sequence ID" value="AET5Gv20282700.41"/>
    <property type="gene ID" value="AET5Gv20282700"/>
</dbReference>
<reference evidence="3" key="2">
    <citation type="journal article" date="2017" name="Nat. Plants">
        <title>The Aegilops tauschii genome reveals multiple impacts of transposons.</title>
        <authorList>
            <person name="Zhao G."/>
            <person name="Zou C."/>
            <person name="Li K."/>
            <person name="Wang K."/>
            <person name="Li T."/>
            <person name="Gao L."/>
            <person name="Zhang X."/>
            <person name="Wang H."/>
            <person name="Yang Z."/>
            <person name="Liu X."/>
            <person name="Jiang W."/>
            <person name="Mao L."/>
            <person name="Kong X."/>
            <person name="Jiao Y."/>
            <person name="Jia J."/>
        </authorList>
    </citation>
    <scope>NUCLEOTIDE SEQUENCE [LARGE SCALE GENOMIC DNA]</scope>
    <source>
        <strain evidence="3">cv. AL8/78</strain>
    </source>
</reference>
<dbReference type="InterPro" id="IPR050164">
    <property type="entry name" value="Peptidase_C19"/>
</dbReference>
<organism evidence="2 3">
    <name type="scientific">Aegilops tauschii subsp. strangulata</name>
    <name type="common">Goatgrass</name>
    <dbReference type="NCBI Taxonomy" id="200361"/>
    <lineage>
        <taxon>Eukaryota</taxon>
        <taxon>Viridiplantae</taxon>
        <taxon>Streptophyta</taxon>
        <taxon>Embryophyta</taxon>
        <taxon>Tracheophyta</taxon>
        <taxon>Spermatophyta</taxon>
        <taxon>Magnoliopsida</taxon>
        <taxon>Liliopsida</taxon>
        <taxon>Poales</taxon>
        <taxon>Poaceae</taxon>
        <taxon>BOP clade</taxon>
        <taxon>Pooideae</taxon>
        <taxon>Triticodae</taxon>
        <taxon>Triticeae</taxon>
        <taxon>Triticinae</taxon>
        <taxon>Aegilops</taxon>
    </lineage>
</organism>
<dbReference type="InterPro" id="IPR038765">
    <property type="entry name" value="Papain-like_cys_pep_sf"/>
</dbReference>
<sequence>GKYLTPDADRSIRNLYTLHSSVLVHSGGVHGGHYYAFIRPTLSDQWYKFDDERVTKEDTKKALEEQYGGEEELPQVNPGFNNTPFKFTKYSNAYMLVYIRESDKEKIMCNVDEKDIAEHLRIRLKKEQEEKEHKKKEKAEAHLYTIIKVARDEDLKEQIGKNIYFDLVDHEKVRNFRIQKQLPFNSFKEEVAKEYG</sequence>
<dbReference type="SUPFAM" id="SSF54001">
    <property type="entry name" value="Cysteine proteinases"/>
    <property type="match status" value="1"/>
</dbReference>
<accession>A0A453K4D9</accession>
<reference evidence="2" key="3">
    <citation type="journal article" date="2017" name="Nature">
        <title>Genome sequence of the progenitor of the wheat D genome Aegilops tauschii.</title>
        <authorList>
            <person name="Luo M.C."/>
            <person name="Gu Y.Q."/>
            <person name="Puiu D."/>
            <person name="Wang H."/>
            <person name="Twardziok S.O."/>
            <person name="Deal K.R."/>
            <person name="Huo N."/>
            <person name="Zhu T."/>
            <person name="Wang L."/>
            <person name="Wang Y."/>
            <person name="McGuire P.E."/>
            <person name="Liu S."/>
            <person name="Long H."/>
            <person name="Ramasamy R.K."/>
            <person name="Rodriguez J.C."/>
            <person name="Van S.L."/>
            <person name="Yuan L."/>
            <person name="Wang Z."/>
            <person name="Xia Z."/>
            <person name="Xiao L."/>
            <person name="Anderson O.D."/>
            <person name="Ouyang S."/>
            <person name="Liang Y."/>
            <person name="Zimin A.V."/>
            <person name="Pertea G."/>
            <person name="Qi P."/>
            <person name="Bennetzen J.L."/>
            <person name="Dai X."/>
            <person name="Dawson M.W."/>
            <person name="Muller H.G."/>
            <person name="Kugler K."/>
            <person name="Rivarola-Duarte L."/>
            <person name="Spannagl M."/>
            <person name="Mayer K.F.X."/>
            <person name="Lu F.H."/>
            <person name="Bevan M.W."/>
            <person name="Leroy P."/>
            <person name="Li P."/>
            <person name="You F.M."/>
            <person name="Sun Q."/>
            <person name="Liu Z."/>
            <person name="Lyons E."/>
            <person name="Wicker T."/>
            <person name="Salzberg S.L."/>
            <person name="Devos K.M."/>
            <person name="Dvorak J."/>
        </authorList>
    </citation>
    <scope>NUCLEOTIDE SEQUENCE [LARGE SCALE GENOMIC DNA]</scope>
    <source>
        <strain evidence="2">cv. AL8/78</strain>
    </source>
</reference>
<dbReference type="GO" id="GO:0005829">
    <property type="term" value="C:cytosol"/>
    <property type="evidence" value="ECO:0007669"/>
    <property type="project" value="TreeGrafter"/>
</dbReference>
<reference evidence="3" key="1">
    <citation type="journal article" date="2014" name="Science">
        <title>Ancient hybridizations among the ancestral genomes of bread wheat.</title>
        <authorList>
            <consortium name="International Wheat Genome Sequencing Consortium,"/>
            <person name="Marcussen T."/>
            <person name="Sandve S.R."/>
            <person name="Heier L."/>
            <person name="Spannagl M."/>
            <person name="Pfeifer M."/>
            <person name="Jakobsen K.S."/>
            <person name="Wulff B.B."/>
            <person name="Steuernagel B."/>
            <person name="Mayer K.F."/>
            <person name="Olsen O.A."/>
        </authorList>
    </citation>
    <scope>NUCLEOTIDE SEQUENCE [LARGE SCALE GENOMIC DNA]</scope>
    <source>
        <strain evidence="3">cv. AL8/78</strain>
    </source>
</reference>
<dbReference type="GO" id="GO:0016579">
    <property type="term" value="P:protein deubiquitination"/>
    <property type="evidence" value="ECO:0007669"/>
    <property type="project" value="InterPro"/>
</dbReference>
<name>A0A453K4D9_AEGTS</name>
<dbReference type="PANTHER" id="PTHR24006">
    <property type="entry name" value="UBIQUITIN CARBOXYL-TERMINAL HYDROLASE"/>
    <property type="match status" value="1"/>
</dbReference>
<dbReference type="EnsemblPlants" id="AET5Gv20282700.41">
    <property type="protein sequence ID" value="AET5Gv20282700.41"/>
    <property type="gene ID" value="AET5Gv20282700"/>
</dbReference>
<dbReference type="Pfam" id="PF00443">
    <property type="entry name" value="UCH"/>
    <property type="match status" value="1"/>
</dbReference>
<reference evidence="2" key="4">
    <citation type="submission" date="2019-03" db="UniProtKB">
        <authorList>
            <consortium name="EnsemblPlants"/>
        </authorList>
    </citation>
    <scope>IDENTIFICATION</scope>
</reference>
<evidence type="ECO:0000313" key="2">
    <source>
        <dbReference type="EnsemblPlants" id="AET5Gv20282700.41"/>
    </source>
</evidence>
<dbReference type="Gene3D" id="3.90.70.10">
    <property type="entry name" value="Cysteine proteinases"/>
    <property type="match status" value="1"/>
</dbReference>